<dbReference type="InterPro" id="IPR036249">
    <property type="entry name" value="Thioredoxin-like_sf"/>
</dbReference>
<dbReference type="OrthoDB" id="2080764at2"/>
<dbReference type="Proteomes" id="UP000198853">
    <property type="component" value="Unassembled WGS sequence"/>
</dbReference>
<organism evidence="2 3">
    <name type="scientific">Natribacillus halophilus</name>
    <dbReference type="NCBI Taxonomy" id="549003"/>
    <lineage>
        <taxon>Bacteria</taxon>
        <taxon>Bacillati</taxon>
        <taxon>Bacillota</taxon>
        <taxon>Bacilli</taxon>
        <taxon>Bacillales</taxon>
        <taxon>Bacillaceae</taxon>
        <taxon>Natribacillus</taxon>
    </lineage>
</organism>
<dbReference type="SUPFAM" id="SSF52833">
    <property type="entry name" value="Thioredoxin-like"/>
    <property type="match status" value="1"/>
</dbReference>
<sequence length="91" mass="10143">MAKKLVEVFTAGCSICERTVKQVKDLTQYSSEHDVVVYDLNKQCDTNECEDKAKEYGVQSVPSVTINGKLMDCCSHRGVNFDTLQAEILGH</sequence>
<gene>
    <name evidence="2" type="ORF">SAMN04488123_11745</name>
</gene>
<keyword evidence="3" id="KW-1185">Reference proteome</keyword>
<protein>
    <submittedName>
        <fullName evidence="2">Thioredoxin domain-containing protein</fullName>
    </submittedName>
</protein>
<dbReference type="InterPro" id="IPR012336">
    <property type="entry name" value="Thioredoxin-like_fold"/>
</dbReference>
<evidence type="ECO:0000313" key="3">
    <source>
        <dbReference type="Proteomes" id="UP000198853"/>
    </source>
</evidence>
<reference evidence="2 3" key="1">
    <citation type="submission" date="2016-10" db="EMBL/GenBank/DDBJ databases">
        <authorList>
            <person name="de Groot N.N."/>
        </authorList>
    </citation>
    <scope>NUCLEOTIDE SEQUENCE [LARGE SCALE GENOMIC DNA]</scope>
    <source>
        <strain evidence="2 3">DSM 21771</strain>
    </source>
</reference>
<dbReference type="RefSeq" id="WP_090399488.1">
    <property type="nucleotide sequence ID" value="NZ_FNEN01000017.1"/>
</dbReference>
<dbReference type="EMBL" id="FNEN01000017">
    <property type="protein sequence ID" value="SDJ15478.1"/>
    <property type="molecule type" value="Genomic_DNA"/>
</dbReference>
<evidence type="ECO:0000259" key="1">
    <source>
        <dbReference type="Pfam" id="PF13192"/>
    </source>
</evidence>
<feature type="domain" description="Thioredoxin-like fold" evidence="1">
    <location>
        <begin position="6"/>
        <end position="70"/>
    </location>
</feature>
<proteinExistence type="predicted"/>
<name>A0A1G8RES9_9BACI</name>
<dbReference type="Gene3D" id="3.40.30.10">
    <property type="entry name" value="Glutaredoxin"/>
    <property type="match status" value="1"/>
</dbReference>
<evidence type="ECO:0000313" key="2">
    <source>
        <dbReference type="EMBL" id="SDJ15478.1"/>
    </source>
</evidence>
<dbReference type="Pfam" id="PF13192">
    <property type="entry name" value="Thioredoxin_3"/>
    <property type="match status" value="1"/>
</dbReference>
<dbReference type="AlphaFoldDB" id="A0A1G8RES9"/>
<accession>A0A1G8RES9</accession>